<dbReference type="STRING" id="1167006.UWK_01779"/>
<accession>M1P9K4</accession>
<protein>
    <submittedName>
        <fullName evidence="1">Coenzyme PQQ synthesis protein D (PqqD)</fullName>
    </submittedName>
</protein>
<dbReference type="EMBL" id="CP003985">
    <property type="protein sequence ID" value="AGF78337.1"/>
    <property type="molecule type" value="Genomic_DNA"/>
</dbReference>
<dbReference type="InterPro" id="IPR008792">
    <property type="entry name" value="PQQD"/>
</dbReference>
<dbReference type="HOGENOM" id="CLU_159325_2_3_7"/>
<name>M1P9K4_DESSD</name>
<dbReference type="KEGG" id="dsf:UWK_01779"/>
<gene>
    <name evidence="1" type="ordered locus">UWK_01779</name>
</gene>
<dbReference type="AlphaFoldDB" id="M1P9K4"/>
<dbReference type="Gene3D" id="1.10.10.1150">
    <property type="entry name" value="Coenzyme PQQ synthesis protein D (PqqD)"/>
    <property type="match status" value="1"/>
</dbReference>
<organism evidence="1 2">
    <name type="scientific">Desulfocapsa sulfexigens (strain DSM 10523 / SB164P1)</name>
    <dbReference type="NCBI Taxonomy" id="1167006"/>
    <lineage>
        <taxon>Bacteria</taxon>
        <taxon>Pseudomonadati</taxon>
        <taxon>Thermodesulfobacteriota</taxon>
        <taxon>Desulfobulbia</taxon>
        <taxon>Desulfobulbales</taxon>
        <taxon>Desulfocapsaceae</taxon>
        <taxon>Desulfocapsa</taxon>
    </lineage>
</organism>
<evidence type="ECO:0000313" key="2">
    <source>
        <dbReference type="Proteomes" id="UP000011721"/>
    </source>
</evidence>
<dbReference type="OrthoDB" id="9800554at2"/>
<sequence>MIIKTQVYKLSKDVLRQEIDGETVLLDMKSENYFGLNDVGSHVLEMLQDGSNLDSLVSHLLSIYEIGKQQLEIDITELLQQLLDAGLISPS</sequence>
<proteinExistence type="predicted"/>
<keyword evidence="2" id="KW-1185">Reference proteome</keyword>
<dbReference type="InterPro" id="IPR041881">
    <property type="entry name" value="PqqD_sf"/>
</dbReference>
<dbReference type="Pfam" id="PF05402">
    <property type="entry name" value="PqqD"/>
    <property type="match status" value="1"/>
</dbReference>
<dbReference type="Proteomes" id="UP000011721">
    <property type="component" value="Chromosome"/>
</dbReference>
<dbReference type="eggNOG" id="ENOG5033BC0">
    <property type="taxonomic scope" value="Bacteria"/>
</dbReference>
<evidence type="ECO:0000313" key="1">
    <source>
        <dbReference type="EMBL" id="AGF78337.1"/>
    </source>
</evidence>
<reference evidence="2" key="1">
    <citation type="journal article" date="2013" name="Stand. Genomic Sci.">
        <title>Complete genome sequence of Desulfocapsa sulfexigens, a marine deltaproteobacterium specialized in disproportionating inorganic sulfur compounds.</title>
        <authorList>
            <person name="Finster K.W."/>
            <person name="Kjeldsen K.U."/>
            <person name="Kube M."/>
            <person name="Reinhardt R."/>
            <person name="Mussmann M."/>
            <person name="Amann R."/>
            <person name="Schreiber L."/>
        </authorList>
    </citation>
    <scope>NUCLEOTIDE SEQUENCE [LARGE SCALE GENOMIC DNA]</scope>
    <source>
        <strain evidence="2">DSM 10523 / SB164P1</strain>
    </source>
</reference>